<accession>A0A2P2LKM8</accession>
<reference evidence="1" key="1">
    <citation type="submission" date="2018-02" db="EMBL/GenBank/DDBJ databases">
        <title>Rhizophora mucronata_Transcriptome.</title>
        <authorList>
            <person name="Meera S.P."/>
            <person name="Sreeshan A."/>
            <person name="Augustine A."/>
        </authorList>
    </citation>
    <scope>NUCLEOTIDE SEQUENCE</scope>
    <source>
        <tissue evidence="1">Leaf</tissue>
    </source>
</reference>
<name>A0A2P2LKM8_RHIMU</name>
<proteinExistence type="predicted"/>
<dbReference type="EMBL" id="GGEC01038036">
    <property type="protein sequence ID" value="MBX18520.1"/>
    <property type="molecule type" value="Transcribed_RNA"/>
</dbReference>
<evidence type="ECO:0000313" key="1">
    <source>
        <dbReference type="EMBL" id="MBX18520.1"/>
    </source>
</evidence>
<organism evidence="1">
    <name type="scientific">Rhizophora mucronata</name>
    <name type="common">Asiatic mangrove</name>
    <dbReference type="NCBI Taxonomy" id="61149"/>
    <lineage>
        <taxon>Eukaryota</taxon>
        <taxon>Viridiplantae</taxon>
        <taxon>Streptophyta</taxon>
        <taxon>Embryophyta</taxon>
        <taxon>Tracheophyta</taxon>
        <taxon>Spermatophyta</taxon>
        <taxon>Magnoliopsida</taxon>
        <taxon>eudicotyledons</taxon>
        <taxon>Gunneridae</taxon>
        <taxon>Pentapetalae</taxon>
        <taxon>rosids</taxon>
        <taxon>fabids</taxon>
        <taxon>Malpighiales</taxon>
        <taxon>Rhizophoraceae</taxon>
        <taxon>Rhizophora</taxon>
    </lineage>
</organism>
<protein>
    <submittedName>
        <fullName evidence="1">Uncharacterized protein</fullName>
    </submittedName>
</protein>
<sequence>MCAKTKIST</sequence>